<reference evidence="4" key="1">
    <citation type="journal article" date="2021" name="IMA Fungus">
        <title>Genomic characterization of three marine fungi, including Emericellopsis atlantica sp. nov. with signatures of a generalist lifestyle and marine biomass degradation.</title>
        <authorList>
            <person name="Hagestad O.C."/>
            <person name="Hou L."/>
            <person name="Andersen J.H."/>
            <person name="Hansen E.H."/>
            <person name="Altermark B."/>
            <person name="Li C."/>
            <person name="Kuhnert E."/>
            <person name="Cox R.J."/>
            <person name="Crous P.W."/>
            <person name="Spatafora J.W."/>
            <person name="Lail K."/>
            <person name="Amirebrahimi M."/>
            <person name="Lipzen A."/>
            <person name="Pangilinan J."/>
            <person name="Andreopoulos W."/>
            <person name="Hayes R.D."/>
            <person name="Ng V."/>
            <person name="Grigoriev I.V."/>
            <person name="Jackson S.A."/>
            <person name="Sutton T.D.S."/>
            <person name="Dobson A.D.W."/>
            <person name="Rama T."/>
        </authorList>
    </citation>
    <scope>NUCLEOTIDE SEQUENCE</scope>
    <source>
        <strain evidence="4">TS7</strain>
    </source>
</reference>
<dbReference type="PANTHER" id="PTHR46535:SF1">
    <property type="entry name" value="NEDD4-BINDING PROTEIN 2"/>
    <property type="match status" value="1"/>
</dbReference>
<dbReference type="InterPro" id="IPR052772">
    <property type="entry name" value="Endo/PolyKinase_Domain-Protein"/>
</dbReference>
<feature type="compositionally biased region" description="Low complexity" evidence="1">
    <location>
        <begin position="96"/>
        <end position="109"/>
    </location>
</feature>
<dbReference type="InterPro" id="IPR002625">
    <property type="entry name" value="Smr_dom"/>
</dbReference>
<proteinExistence type="predicted"/>
<dbReference type="GO" id="GO:0005634">
    <property type="term" value="C:nucleus"/>
    <property type="evidence" value="ECO:0007669"/>
    <property type="project" value="TreeGrafter"/>
</dbReference>
<feature type="compositionally biased region" description="Basic residues" evidence="1">
    <location>
        <begin position="195"/>
        <end position="207"/>
    </location>
</feature>
<dbReference type="PROSITE" id="PS51140">
    <property type="entry name" value="CUE"/>
    <property type="match status" value="1"/>
</dbReference>
<dbReference type="SUPFAM" id="SSF160443">
    <property type="entry name" value="SMR domain-like"/>
    <property type="match status" value="1"/>
</dbReference>
<feature type="region of interest" description="Disordered" evidence="1">
    <location>
        <begin position="183"/>
        <end position="210"/>
    </location>
</feature>
<evidence type="ECO:0000259" key="3">
    <source>
        <dbReference type="PROSITE" id="PS51140"/>
    </source>
</evidence>
<dbReference type="PROSITE" id="PS50828">
    <property type="entry name" value="SMR"/>
    <property type="match status" value="1"/>
</dbReference>
<name>A0A9P8CRJ9_9HYPO</name>
<dbReference type="GeneID" id="70292951"/>
<feature type="domain" description="Smr" evidence="2">
    <location>
        <begin position="452"/>
        <end position="534"/>
    </location>
</feature>
<dbReference type="InterPro" id="IPR036063">
    <property type="entry name" value="Smr_dom_sf"/>
</dbReference>
<dbReference type="GO" id="GO:0043130">
    <property type="term" value="F:ubiquitin binding"/>
    <property type="evidence" value="ECO:0007669"/>
    <property type="project" value="InterPro"/>
</dbReference>
<feature type="region of interest" description="Disordered" evidence="1">
    <location>
        <begin position="341"/>
        <end position="380"/>
    </location>
</feature>
<keyword evidence="5" id="KW-1185">Reference proteome</keyword>
<dbReference type="EMBL" id="MU251247">
    <property type="protein sequence ID" value="KAG9256828.1"/>
    <property type="molecule type" value="Genomic_DNA"/>
</dbReference>
<evidence type="ECO:0000259" key="2">
    <source>
        <dbReference type="PROSITE" id="PS50828"/>
    </source>
</evidence>
<dbReference type="InterPro" id="IPR003892">
    <property type="entry name" value="CUE"/>
</dbReference>
<organism evidence="4 5">
    <name type="scientific">Emericellopsis atlantica</name>
    <dbReference type="NCBI Taxonomy" id="2614577"/>
    <lineage>
        <taxon>Eukaryota</taxon>
        <taxon>Fungi</taxon>
        <taxon>Dikarya</taxon>
        <taxon>Ascomycota</taxon>
        <taxon>Pezizomycotina</taxon>
        <taxon>Sordariomycetes</taxon>
        <taxon>Hypocreomycetidae</taxon>
        <taxon>Hypocreales</taxon>
        <taxon>Bionectriaceae</taxon>
        <taxon>Emericellopsis</taxon>
    </lineage>
</organism>
<evidence type="ECO:0000313" key="5">
    <source>
        <dbReference type="Proteomes" id="UP000887229"/>
    </source>
</evidence>
<dbReference type="Gene3D" id="3.30.1370.110">
    <property type="match status" value="1"/>
</dbReference>
<dbReference type="Proteomes" id="UP000887229">
    <property type="component" value="Unassembled WGS sequence"/>
</dbReference>
<accession>A0A9P8CRJ9</accession>
<feature type="region of interest" description="Disordered" evidence="1">
    <location>
        <begin position="87"/>
        <end position="111"/>
    </location>
</feature>
<dbReference type="RefSeq" id="XP_046120752.1">
    <property type="nucleotide sequence ID" value="XM_046262048.1"/>
</dbReference>
<dbReference type="SMART" id="SM00463">
    <property type="entry name" value="SMR"/>
    <property type="match status" value="1"/>
</dbReference>
<evidence type="ECO:0000256" key="1">
    <source>
        <dbReference type="SAM" id="MobiDB-lite"/>
    </source>
</evidence>
<comment type="caution">
    <text evidence="4">The sequence shown here is derived from an EMBL/GenBank/DDBJ whole genome shotgun (WGS) entry which is preliminary data.</text>
</comment>
<gene>
    <name evidence="4" type="ORF">F5Z01DRAFT_634393</name>
</gene>
<evidence type="ECO:0000313" key="4">
    <source>
        <dbReference type="EMBL" id="KAG9256828.1"/>
    </source>
</evidence>
<protein>
    <recommendedName>
        <fullName evidence="6">Smr domain-containing protein</fullName>
    </recommendedName>
</protein>
<dbReference type="CDD" id="cd14279">
    <property type="entry name" value="CUE"/>
    <property type="match status" value="1"/>
</dbReference>
<dbReference type="OrthoDB" id="4080456at2759"/>
<dbReference type="Pfam" id="PF02845">
    <property type="entry name" value="CUE"/>
    <property type="match status" value="1"/>
</dbReference>
<dbReference type="PANTHER" id="PTHR46535">
    <property type="entry name" value="NEDD4-BINDING PROTEIN 2"/>
    <property type="match status" value="1"/>
</dbReference>
<dbReference type="GO" id="GO:0004519">
    <property type="term" value="F:endonuclease activity"/>
    <property type="evidence" value="ECO:0007669"/>
    <property type="project" value="TreeGrafter"/>
</dbReference>
<sequence>MAAVSMNSMDDDPLDRLIKSFHTLLDEPLVVAIAGDHDLTTSAGFNAAEQTLKGLSQDVVIEEATSFDPSGASGLDDTTAHEIHDHASATSQSNGTSSHQQQASSTDASSTDRFEYVPQLTSFNDDSDETKFLNLRSMFGDLKDFDIKYALQKSNGNFQAALDSLLDIQNRISEGENIRGIDAFFDDSEEQSSRSRGKKKGKKRKGKGTALDLDVSTKEVLTKNQAKELKHQDEIAFLADHLLQPFDHVSDVYYRKKTSSGATAAAILDQYSDLGITSEDEGNIATAKRLANEHPKVPERYFLTLLQVTDQGTQDIAALLSKHFTKNPHKERLQLTHLTTPLPNEDLEGHAGSLPGSKSLTPGPSKSPRPESRASPGGMWDHAEVVKRINDANRSRLEASAQSTSMIRKGGYYRQGAVVYHERAREQALHSHAMSSAAADLLVDQQSSRNKIDLHGVSVRDGVRIARTRVQAWWDNLGEFRIRKAREDPYTVVTGLGRHSASGVSQLRQAVLAALFQDGWKASVETGCFVVTGRR</sequence>
<evidence type="ECO:0008006" key="6">
    <source>
        <dbReference type="Google" id="ProtNLM"/>
    </source>
</evidence>
<feature type="domain" description="CUE" evidence="3">
    <location>
        <begin position="127"/>
        <end position="170"/>
    </location>
</feature>
<dbReference type="AlphaFoldDB" id="A0A9P8CRJ9"/>